<dbReference type="Proteomes" id="UP000053240">
    <property type="component" value="Unassembled WGS sequence"/>
</dbReference>
<accession>A0A194RKU9</accession>
<dbReference type="AlphaFoldDB" id="A0A194RKU9"/>
<dbReference type="InParanoid" id="A0A194RKU9"/>
<name>A0A194RKU9_PAPMA</name>
<evidence type="ECO:0000313" key="2">
    <source>
        <dbReference type="EMBL" id="KPJ18167.1"/>
    </source>
</evidence>
<organism evidence="2 3">
    <name type="scientific">Papilio machaon</name>
    <name type="common">Old World swallowtail butterfly</name>
    <dbReference type="NCBI Taxonomy" id="76193"/>
    <lineage>
        <taxon>Eukaryota</taxon>
        <taxon>Metazoa</taxon>
        <taxon>Ecdysozoa</taxon>
        <taxon>Arthropoda</taxon>
        <taxon>Hexapoda</taxon>
        <taxon>Insecta</taxon>
        <taxon>Pterygota</taxon>
        <taxon>Neoptera</taxon>
        <taxon>Endopterygota</taxon>
        <taxon>Lepidoptera</taxon>
        <taxon>Glossata</taxon>
        <taxon>Ditrysia</taxon>
        <taxon>Papilionoidea</taxon>
        <taxon>Papilionidae</taxon>
        <taxon>Papilioninae</taxon>
        <taxon>Papilio</taxon>
    </lineage>
</organism>
<dbReference type="EMBL" id="KQ460045">
    <property type="protein sequence ID" value="KPJ18167.1"/>
    <property type="molecule type" value="Genomic_DNA"/>
</dbReference>
<protein>
    <submittedName>
        <fullName evidence="2">Putative G-protein coupled receptor Mth-like 5</fullName>
    </submittedName>
</protein>
<evidence type="ECO:0000256" key="1">
    <source>
        <dbReference type="SAM" id="SignalP"/>
    </source>
</evidence>
<keyword evidence="2" id="KW-0675">Receptor</keyword>
<keyword evidence="3" id="KW-1185">Reference proteome</keyword>
<gene>
    <name evidence="2" type="ORF">RR48_12015</name>
</gene>
<proteinExistence type="predicted"/>
<keyword evidence="1" id="KW-0732">Signal</keyword>
<evidence type="ECO:0000313" key="3">
    <source>
        <dbReference type="Proteomes" id="UP000053240"/>
    </source>
</evidence>
<reference evidence="2 3" key="1">
    <citation type="journal article" date="2015" name="Nat. Commun.">
        <title>Outbred genome sequencing and CRISPR/Cas9 gene editing in butterflies.</title>
        <authorList>
            <person name="Li X."/>
            <person name="Fan D."/>
            <person name="Zhang W."/>
            <person name="Liu G."/>
            <person name="Zhang L."/>
            <person name="Zhao L."/>
            <person name="Fang X."/>
            <person name="Chen L."/>
            <person name="Dong Y."/>
            <person name="Chen Y."/>
            <person name="Ding Y."/>
            <person name="Zhao R."/>
            <person name="Feng M."/>
            <person name="Zhu Y."/>
            <person name="Feng Y."/>
            <person name="Jiang X."/>
            <person name="Zhu D."/>
            <person name="Xiang H."/>
            <person name="Feng X."/>
            <person name="Li S."/>
            <person name="Wang J."/>
            <person name="Zhang G."/>
            <person name="Kronforst M.R."/>
            <person name="Wang W."/>
        </authorList>
    </citation>
    <scope>NUCLEOTIDE SEQUENCE [LARGE SCALE GENOMIC DNA]</scope>
    <source>
        <strain evidence="2">Ya'a_city_454_Pm</strain>
        <tissue evidence="2">Whole body</tissue>
    </source>
</reference>
<sequence>MYSELVLITVICLIHGSQVVIAAVGETDLNDLSEQQHSVVINKCCEENEVMVDSVCRLANKYNQSIWIPKFKTEDGKDAKLKYFKYLNGVPDCATTQQRPIFYFGKSEDELNLLTDGRLRHLIHHEHNAGSIKDDSITNTYSLHAPIVLNLLTDGRLRHLIHHEHNAGSIKDDSITNTYSLHAPIVLPEVKEPSSYIHDQNKYCMDKIYMTLKNIVFFSDLYDKHKLNW</sequence>
<feature type="signal peptide" evidence="1">
    <location>
        <begin position="1"/>
        <end position="22"/>
    </location>
</feature>
<feature type="chain" id="PRO_5008265284" evidence="1">
    <location>
        <begin position="23"/>
        <end position="229"/>
    </location>
</feature>